<evidence type="ECO:0000256" key="3">
    <source>
        <dbReference type="PROSITE-ProRule" id="PRU00024"/>
    </source>
</evidence>
<keyword evidence="6" id="KW-0175">Coiled coil</keyword>
<dbReference type="InterPro" id="IPR001258">
    <property type="entry name" value="NHL_repeat"/>
</dbReference>
<feature type="domain" description="B box-type" evidence="8">
    <location>
        <begin position="1"/>
        <end position="32"/>
    </location>
</feature>
<dbReference type="Proteomes" id="UP000001554">
    <property type="component" value="Chromosome 16"/>
</dbReference>
<evidence type="ECO:0000256" key="1">
    <source>
        <dbReference type="ARBA" id="ARBA00008518"/>
    </source>
</evidence>
<evidence type="ECO:0000256" key="7">
    <source>
        <dbReference type="SAM" id="MobiDB-lite"/>
    </source>
</evidence>
<dbReference type="GO" id="GO:0008270">
    <property type="term" value="F:zinc ion binding"/>
    <property type="evidence" value="ECO:0007669"/>
    <property type="project" value="UniProtKB-KW"/>
</dbReference>
<keyword evidence="2" id="KW-0677">Repeat</keyword>
<dbReference type="InterPro" id="IPR050952">
    <property type="entry name" value="TRIM-NHL_E3_ligases"/>
</dbReference>
<proteinExistence type="inferred from homology"/>
<dbReference type="PROSITE" id="PS50119">
    <property type="entry name" value="ZF_BBOX"/>
    <property type="match status" value="1"/>
</dbReference>
<feature type="coiled-coil region" evidence="6">
    <location>
        <begin position="40"/>
        <end position="113"/>
    </location>
</feature>
<dbReference type="InterPro" id="IPR017868">
    <property type="entry name" value="Filamin/ABP280_repeat-like"/>
</dbReference>
<dbReference type="GeneID" id="118403575"/>
<dbReference type="GO" id="GO:0043161">
    <property type="term" value="P:proteasome-mediated ubiquitin-dependent protein catabolic process"/>
    <property type="evidence" value="ECO:0000318"/>
    <property type="project" value="GO_Central"/>
</dbReference>
<feature type="region of interest" description="Disordered" evidence="7">
    <location>
        <begin position="261"/>
        <end position="282"/>
    </location>
</feature>
<feature type="repeat" description="NHL" evidence="5">
    <location>
        <begin position="302"/>
        <end position="344"/>
    </location>
</feature>
<evidence type="ECO:0000256" key="5">
    <source>
        <dbReference type="PROSITE-ProRule" id="PRU00504"/>
    </source>
</evidence>
<evidence type="ECO:0000313" key="9">
    <source>
        <dbReference type="Proteomes" id="UP000001554"/>
    </source>
</evidence>
<protein>
    <submittedName>
        <fullName evidence="10">Tripartite motif-containing protein 3-like</fullName>
    </submittedName>
</protein>
<dbReference type="RefSeq" id="XP_035658207.1">
    <property type="nucleotide sequence ID" value="XM_035802314.1"/>
</dbReference>
<dbReference type="OMA" id="GRKHNPR"/>
<dbReference type="InterPro" id="IPR011042">
    <property type="entry name" value="6-blade_b-propeller_TolB-like"/>
</dbReference>
<evidence type="ECO:0000256" key="6">
    <source>
        <dbReference type="SAM" id="Coils"/>
    </source>
</evidence>
<dbReference type="PROSITE" id="PS00028">
    <property type="entry name" value="ZINC_FINGER_C2H2_1"/>
    <property type="match status" value="1"/>
</dbReference>
<dbReference type="SUPFAM" id="SSF101898">
    <property type="entry name" value="NHL repeat"/>
    <property type="match status" value="1"/>
</dbReference>
<dbReference type="AlphaFoldDB" id="A0A9J7KGZ3"/>
<dbReference type="InterPro" id="IPR014756">
    <property type="entry name" value="Ig_E-set"/>
</dbReference>
<evidence type="ECO:0000313" key="10">
    <source>
        <dbReference type="RefSeq" id="XP_035658207.1"/>
    </source>
</evidence>
<dbReference type="KEGG" id="bfo:118403575"/>
<dbReference type="GO" id="GO:0061630">
    <property type="term" value="F:ubiquitin protein ligase activity"/>
    <property type="evidence" value="ECO:0000318"/>
    <property type="project" value="GO_Central"/>
</dbReference>
<dbReference type="PROSITE" id="PS51125">
    <property type="entry name" value="NHL"/>
    <property type="match status" value="2"/>
</dbReference>
<accession>A0A9J7KGZ3</accession>
<dbReference type="Gene3D" id="2.120.10.30">
    <property type="entry name" value="TolB, C-terminal domain"/>
    <property type="match status" value="2"/>
</dbReference>
<comment type="similarity">
    <text evidence="1">Belongs to the TRIM/RBCC family.</text>
</comment>
<dbReference type="PROSITE" id="PS50194">
    <property type="entry name" value="FILAMIN_REPEAT"/>
    <property type="match status" value="1"/>
</dbReference>
<organism evidence="9 10">
    <name type="scientific">Branchiostoma floridae</name>
    <name type="common">Florida lancelet</name>
    <name type="synonym">Amphioxus</name>
    <dbReference type="NCBI Taxonomy" id="7739"/>
    <lineage>
        <taxon>Eukaryota</taxon>
        <taxon>Metazoa</taxon>
        <taxon>Chordata</taxon>
        <taxon>Cephalochordata</taxon>
        <taxon>Leptocardii</taxon>
        <taxon>Amphioxiformes</taxon>
        <taxon>Branchiostomatidae</taxon>
        <taxon>Branchiostoma</taxon>
    </lineage>
</organism>
<evidence type="ECO:0000259" key="8">
    <source>
        <dbReference type="PROSITE" id="PS50119"/>
    </source>
</evidence>
<keyword evidence="3" id="KW-0863">Zinc-finger</keyword>
<sequence length="575" mass="63432">MTFYCQPCAKLVCRECTITEHRQGRKHNPREIGDVAQKYKDELQTLVQKTLDTADALRNASYTIGKELSSIATNCQVEKTKIQEHFAQLKSKVEKAEMDVVDKLEEMEKTQKEPLVKEKETFEENLRCTEDGLQFCTDVLARNNDVEVIALGQQLEDRLKVLTAKQVKREALKKYITFNQHNTDMKCELELSCKPLVITDSPVESLPTTVVFRPQKGQVQGTPQVKVTSPGGQCVTLETIKISEGVFEAVWRPQTSGRHVVGVATGGGGESTREGGKRGWGRTSGKGVWSPLIVEVGSNNPVLTFGEKGSQQGQFDRPLDVAVWGDRLYVADTFNKRVQVFDLNGTFCSSFLTTSNPESVVIQTDGTVVVLCGGEVMKFSPSGDLLKKLDLEGHCTSIISLAVQTDGGVVVVDFDQNIFLFAEADGTLVKQVGGHQELLKAQKFNSISFVCVDNESNIVVSDTLQNCVQIFDVCLNFLNKFGVHGRQSHNVWGPTGVSADNRGNIVLANVGDKSDSCGVEHGKKLQVFRLDGTWVSTISSDGDRLNKPHGVAVTEDGHVFVVDYADHCVRKYRYM</sequence>
<keyword evidence="9" id="KW-1185">Reference proteome</keyword>
<dbReference type="InterPro" id="IPR000315">
    <property type="entry name" value="Znf_B-box"/>
</dbReference>
<keyword evidence="3" id="KW-0862">Zinc</keyword>
<feature type="repeat" description="NHL" evidence="5">
    <location>
        <begin position="535"/>
        <end position="575"/>
    </location>
</feature>
<evidence type="ECO:0000256" key="4">
    <source>
        <dbReference type="PROSITE-ProRule" id="PRU00087"/>
    </source>
</evidence>
<dbReference type="FunFam" id="2.120.10.30:FF:000095">
    <property type="entry name" value="Uncharacterized protein"/>
    <property type="match status" value="1"/>
</dbReference>
<reference evidence="10" key="2">
    <citation type="submission" date="2025-08" db="UniProtKB">
        <authorList>
            <consortium name="RefSeq"/>
        </authorList>
    </citation>
    <scope>IDENTIFICATION</scope>
    <source>
        <strain evidence="10">S238N-H82</strain>
        <tissue evidence="10">Testes</tissue>
    </source>
</reference>
<dbReference type="Pfam" id="PF01436">
    <property type="entry name" value="NHL"/>
    <property type="match status" value="2"/>
</dbReference>
<dbReference type="SUPFAM" id="SSF57845">
    <property type="entry name" value="B-box zinc-binding domain"/>
    <property type="match status" value="1"/>
</dbReference>
<feature type="repeat" description="Filamin" evidence="4">
    <location>
        <begin position="221"/>
        <end position="267"/>
    </location>
</feature>
<dbReference type="SUPFAM" id="SSF81296">
    <property type="entry name" value="E set domains"/>
    <property type="match status" value="1"/>
</dbReference>
<gene>
    <name evidence="10" type="primary">LOC118403575</name>
</gene>
<dbReference type="GO" id="GO:0000209">
    <property type="term" value="P:protein polyubiquitination"/>
    <property type="evidence" value="ECO:0000318"/>
    <property type="project" value="GO_Central"/>
</dbReference>
<dbReference type="Gene3D" id="3.30.160.60">
    <property type="entry name" value="Classic Zinc Finger"/>
    <property type="match status" value="1"/>
</dbReference>
<dbReference type="PANTHER" id="PTHR24104">
    <property type="entry name" value="E3 UBIQUITIN-PROTEIN LIGASE NHLRC1-RELATED"/>
    <property type="match status" value="1"/>
</dbReference>
<name>A0A9J7KGZ3_BRAFL</name>
<dbReference type="Pfam" id="PF00643">
    <property type="entry name" value="zf-B_box"/>
    <property type="match status" value="1"/>
</dbReference>
<evidence type="ECO:0000256" key="2">
    <source>
        <dbReference type="ARBA" id="ARBA00022737"/>
    </source>
</evidence>
<dbReference type="PANTHER" id="PTHR24104:SF47">
    <property type="entry name" value="E3 UBIQUITIN-PROTEIN LIGASE NHLRC1"/>
    <property type="match status" value="1"/>
</dbReference>
<dbReference type="OrthoDB" id="252722at2759"/>
<reference evidence="9" key="1">
    <citation type="journal article" date="2020" name="Nat. Ecol. Evol.">
        <title>Deeply conserved synteny resolves early events in vertebrate evolution.</title>
        <authorList>
            <person name="Simakov O."/>
            <person name="Marletaz F."/>
            <person name="Yue J.X."/>
            <person name="O'Connell B."/>
            <person name="Jenkins J."/>
            <person name="Brandt A."/>
            <person name="Calef R."/>
            <person name="Tung C.H."/>
            <person name="Huang T.K."/>
            <person name="Schmutz J."/>
            <person name="Satoh N."/>
            <person name="Yu J.K."/>
            <person name="Putnam N.H."/>
            <person name="Green R.E."/>
            <person name="Rokhsar D.S."/>
        </authorList>
    </citation>
    <scope>NUCLEOTIDE SEQUENCE [LARGE SCALE GENOMIC DNA]</scope>
    <source>
        <strain evidence="9">S238N-H82</strain>
    </source>
</reference>
<dbReference type="CDD" id="cd05819">
    <property type="entry name" value="NHL"/>
    <property type="match status" value="1"/>
</dbReference>
<keyword evidence="3" id="KW-0479">Metal-binding</keyword>
<dbReference type="InterPro" id="IPR013087">
    <property type="entry name" value="Znf_C2H2_type"/>
</dbReference>